<name>A0A087WR77_MOUSE</name>
<accession>A0A087WR77</accession>
<reference evidence="2 4" key="2">
    <citation type="journal article" date="2011" name="PLoS Biol.">
        <title>Modernizing reference genome assemblies.</title>
        <authorList>
            <person name="Church D.M."/>
            <person name="Schneider V.A."/>
            <person name="Graves T."/>
            <person name="Auger K."/>
            <person name="Cunningham F."/>
            <person name="Bouk N."/>
            <person name="Chen H.C."/>
            <person name="Agarwala R."/>
            <person name="McLaren W.M."/>
            <person name="Ritchie G.R."/>
            <person name="Albracht D."/>
            <person name="Kremitzki M."/>
            <person name="Rock S."/>
            <person name="Kotkiewicz H."/>
            <person name="Kremitzki C."/>
            <person name="Wollam A."/>
            <person name="Trani L."/>
            <person name="Fulton L."/>
            <person name="Fulton R."/>
            <person name="Matthews L."/>
            <person name="Whitehead S."/>
            <person name="Chow W."/>
            <person name="Torrance J."/>
            <person name="Dunn M."/>
            <person name="Harden G."/>
            <person name="Threadgold G."/>
            <person name="Wood J."/>
            <person name="Collins J."/>
            <person name="Heath P."/>
            <person name="Griffiths G."/>
            <person name="Pelan S."/>
            <person name="Grafham D."/>
            <person name="Eichler E.E."/>
            <person name="Weinstock G."/>
            <person name="Mardis E.R."/>
            <person name="Wilson R.K."/>
            <person name="Howe K."/>
            <person name="Flicek P."/>
            <person name="Hubbard T."/>
        </authorList>
    </citation>
    <scope>NUCLEOTIDE SEQUENCE [LARGE SCALE GENOMIC DNA]</scope>
    <source>
        <strain evidence="2 4">C57BL/6J</strain>
    </source>
</reference>
<reference evidence="2 4" key="1">
    <citation type="journal article" date="2009" name="PLoS Biol.">
        <title>Lineage-specific biology revealed by a finished genome assembly of the mouse.</title>
        <authorList>
            <consortium name="Mouse Genome Sequencing Consortium"/>
            <person name="Church D.M."/>
            <person name="Goodstadt L."/>
            <person name="Hillier L.W."/>
            <person name="Zody M.C."/>
            <person name="Goldstein S."/>
            <person name="She X."/>
            <person name="Bult C.J."/>
            <person name="Agarwala R."/>
            <person name="Cherry J.L."/>
            <person name="DiCuccio M."/>
            <person name="Hlavina W."/>
            <person name="Kapustin Y."/>
            <person name="Meric P."/>
            <person name="Maglott D."/>
            <person name="Birtle Z."/>
            <person name="Marques A.C."/>
            <person name="Graves T."/>
            <person name="Zhou S."/>
            <person name="Teague B."/>
            <person name="Potamousis K."/>
            <person name="Churas C."/>
            <person name="Place M."/>
            <person name="Herschleb J."/>
            <person name="Runnheim R."/>
            <person name="Forrest D."/>
            <person name="Amos-Landgraf J."/>
            <person name="Schwartz D.C."/>
            <person name="Cheng Z."/>
            <person name="Lindblad-Toh K."/>
            <person name="Eichler E.E."/>
            <person name="Ponting C.P."/>
        </authorList>
    </citation>
    <scope>NUCLEOTIDE SEQUENCE [LARGE SCALE GENOMIC DNA]</scope>
    <source>
        <strain evidence="2 4">C57BL/6J</strain>
    </source>
</reference>
<dbReference type="Antibodypedia" id="7095">
    <property type="antibodies" value="12 antibodies from 7 providers"/>
</dbReference>
<evidence type="ECO:0000313" key="3">
    <source>
        <dbReference type="MGI" id="MGI:2444524"/>
    </source>
</evidence>
<dbReference type="Ensembl" id="ENSMUST00000128731.8">
    <property type="protein sequence ID" value="ENSMUSP00000140505.2"/>
    <property type="gene ID" value="ENSMUSG00000045639.15"/>
</dbReference>
<dbReference type="AGR" id="MGI:2444524"/>
<dbReference type="ExpressionAtlas" id="A0A087WR77">
    <property type="expression patterns" value="baseline and differential"/>
</dbReference>
<dbReference type="Proteomes" id="UP000000589">
    <property type="component" value="Chromosome 7"/>
</dbReference>
<evidence type="ECO:0000313" key="2">
    <source>
        <dbReference type="Ensembl" id="ENSMUSP00000140505.2"/>
    </source>
</evidence>
<evidence type="ECO:0000256" key="1">
    <source>
        <dbReference type="SAM" id="MobiDB-lite"/>
    </source>
</evidence>
<dbReference type="VEuPathDB" id="HostDB:ENSMUSG00000045639"/>
<dbReference type="OrthoDB" id="654211at2759"/>
<feature type="region of interest" description="Disordered" evidence="1">
    <location>
        <begin position="40"/>
        <end position="115"/>
    </location>
</feature>
<evidence type="ECO:0000313" key="4">
    <source>
        <dbReference type="Proteomes" id="UP000000589"/>
    </source>
</evidence>
<feature type="region of interest" description="Disordered" evidence="1">
    <location>
        <begin position="1"/>
        <end position="25"/>
    </location>
</feature>
<dbReference type="Bgee" id="ENSMUSG00000045639">
    <property type="expression patterns" value="Expressed in dorsal pancreas and 225 other cell types or tissues"/>
</dbReference>
<dbReference type="HOGENOM" id="CLU_2108220_0_0_1"/>
<dbReference type="AlphaFoldDB" id="A0A087WR77"/>
<gene>
    <name evidence="2 3" type="primary">Zfp629</name>
</gene>
<reference evidence="2" key="4">
    <citation type="submission" date="2025-09" db="UniProtKB">
        <authorList>
            <consortium name="Ensembl"/>
        </authorList>
    </citation>
    <scope>IDENTIFICATION</scope>
    <source>
        <strain evidence="2">C57BL/6J</strain>
    </source>
</reference>
<dbReference type="GeneTree" id="ENSGT00940000161909"/>
<proteinExistence type="predicted"/>
<sequence length="115" mass="12531">MEPETVLWGPDLQGPEESQNEAHRDSLSVCRCWKWERRGEPSAGKFWGGDHPGRSGSESRIQGPIRDAPGEPLPGCLSPSGFPNPPGFFPLRSPDPYGPISPRGSPFPVRVDQGL</sequence>
<reference evidence="2" key="3">
    <citation type="submission" date="2025-08" db="UniProtKB">
        <authorList>
            <consortium name="Ensembl"/>
        </authorList>
    </citation>
    <scope>IDENTIFICATION</scope>
    <source>
        <strain evidence="2">C57BL/6J</strain>
    </source>
</reference>
<protein>
    <submittedName>
        <fullName evidence="2">Zinc finger protein 629</fullName>
    </submittedName>
</protein>
<keyword evidence="4" id="KW-1185">Reference proteome</keyword>
<dbReference type="MGI" id="MGI:2444524">
    <property type="gene designation" value="Zfp629"/>
</dbReference>
<organism evidence="2 4">
    <name type="scientific">Mus musculus</name>
    <name type="common">Mouse</name>
    <dbReference type="NCBI Taxonomy" id="10090"/>
    <lineage>
        <taxon>Eukaryota</taxon>
        <taxon>Metazoa</taxon>
        <taxon>Chordata</taxon>
        <taxon>Craniata</taxon>
        <taxon>Vertebrata</taxon>
        <taxon>Euteleostomi</taxon>
        <taxon>Mammalia</taxon>
        <taxon>Eutheria</taxon>
        <taxon>Euarchontoglires</taxon>
        <taxon>Glires</taxon>
        <taxon>Rodentia</taxon>
        <taxon>Myomorpha</taxon>
        <taxon>Muroidea</taxon>
        <taxon>Muridae</taxon>
        <taxon>Murinae</taxon>
        <taxon>Mus</taxon>
        <taxon>Mus</taxon>
    </lineage>
</organism>